<dbReference type="Pfam" id="PF14214">
    <property type="entry name" value="Helitron_like_N"/>
    <property type="match status" value="1"/>
</dbReference>
<dbReference type="InterPro" id="IPR003871">
    <property type="entry name" value="RFA1B/D_OB_1st"/>
</dbReference>
<evidence type="ECO:0000259" key="5">
    <source>
        <dbReference type="Pfam" id="PF14214"/>
    </source>
</evidence>
<dbReference type="PANTHER" id="PTHR10492">
    <property type="match status" value="1"/>
</dbReference>
<keyword evidence="1" id="KW-0347">Helicase</keyword>
<evidence type="ECO:0000256" key="2">
    <source>
        <dbReference type="SAM" id="MobiDB-lite"/>
    </source>
</evidence>
<dbReference type="Pfam" id="PF05970">
    <property type="entry name" value="PIF1"/>
    <property type="match status" value="1"/>
</dbReference>
<dbReference type="GO" id="GO:0016887">
    <property type="term" value="F:ATP hydrolysis activity"/>
    <property type="evidence" value="ECO:0007669"/>
    <property type="project" value="RHEA"/>
</dbReference>
<sequence length="2052" mass="230637">MLSVGVSYISLLNAVAYHCGVSFVSYLWELGNDGTLLAGVELLLPCAGFPGNAECRFFWVVASEPYDMSHEIAASEALRFLQSKYGFVVQDYNYASMVTYRRMAMKAIDLALSASACLAQFRVPHADLLSCWVHRQVVSRDSRKRRQLALGQGYLASPVFGGVDQCGSAAAQSAPSAETLPANSFGATVVPANAVDNMLLAAQSVGEDMHTKTLYPERSYYGGPTHECPYCGAVFWYQERVKKSSLVSKRKVVYNLCCKGGRIDLPELKHPPSFLAKLLKFDGDARSKRFLRQIRSYNSLFAFTSLGADIDRSINTGSSPCVFKINGVVHHRIGSLLPKHGAPPKFAQLYIYDTDNETTNRMNIFDKESSSDGPPDKQIVEKLGSMLDEHNELVKSFRYAKERLEEHGYQDTALRLMGCNAKDEVQYNLPSNGEIAGIVVGDYSKDAYIYDVLVKSKDNRLRQVSALHPSYMALPYPLLFPYGDRGFHLGIKYTDFRSLAPTARRYVTMLEYYIYRMHYRLNKPNPYTCCGRLSDSLVVDAYSTVEGSRLQFIADHQPDLCTECVQEIVDAIDHGLSTGDSVGKKYVLPSSFTGGRRYMVQNYQDAMAICRVLGSPDLFVTFTCNSKWQEIYDALLFEPGQVPSDRADMIVRVFNMKVDEFISDIKEGHTFGPVLAVLYTVEFQKRGLPHIHCLVWLAARNADFDPIIVDDEFMIHGPCEDDNKSCPCMKKGSCSKHFPKSFQDETMLDEFGFTVYKRRNDGRYVVKNGLKLDNKNVVPYNMKLLKKYQAHINVEWCNKSNMIKYLFKYVTKGSDRTKLRQLFVTVVMFCSVGDIRALFNKYWLYFTDDIQRRLRNALSNPCYIVPHDQLMSLLIKGLATVFANSGGCIDDYDLPQRSNTSDDIVGNRLLDEELTLDCTALSLDASALIPQLNSDQRKVFDTIIDRVSFEKPGFFFVYGHGGTGKTFLWNAIILKIRSEQKIVLAIASSGVASLLLPRGRTAHSRFKIPIDISENSICSIRRGTILAELIQKTLLIIWDEAPMTHRLCFEALDRTLRDLLSEHDPANAIVPFGGKVIVLGGDFRQILPVIQKGSRASIDDASITNSPLWRHVKLLSLKINMRLLRSGLTQTKKDELDNFAKWVLHIGNGDVPATQRERETEPTWVEIPQDLLIKTDGDKIPALIDEVFPDLLHNHTDPTYLSCRAIVCPNNGTVDDINNYVVGLLPGEEKEYLSCDTIAKSSEHIPDLDLLYPTEFPNSINVNNFPNHRLVLKKGVIIMLLRNLNQSMGLCNGTRLLINVLGEWVLQRTILTGSKIGEIVFVPRISLNTTNSKWPFTLQRRQFPVRVCYAMTINKSQGQTLSHVGVYLKKPVFTHGQLYVVISRATSRSGLKILIEDDNESCASETSNVVYHEILRSLESVMGDCLISQLELGGSKSCHCIRLSRMWKFCDASDETKLLHKALVLVDETGNSISAQIFPDINEIFEPLLTEGKIYYLAYYRVKPRNKIYRPVANKFAISLTKWTKVEEYLEPPSSFPSYVYTLKSFNEFPSLVDKKDSFIDTIGVITEITSITSVRSCTRNADSLKRNVHMRDAKRSICKRAKEPQIVIFVGTLVKGFRREVYLSGNNACKWYINIGCDEIQSFRDSMKDKHEPVKWLDLPPLNAIRATAEQKTIVEIKDLNPFEYKFILFGHMAQKLIGKSVDILLDDNPAGEEFEPKEIAGLLEKEFTFNVSLTETTLSTGNVCFQVSARHPILAMSPATSEGFSIGQESIPDTPSAGISGPMVTPTKGIDVISECSSKKGETKASAIVKDEEDNATLATLKAAGLGAAQSTSKGTKKRTRASPGSTEARKLFRNDNDEQQETGKKERETRTTNNHLYKPSYRTTKMNLYTNDATFSYKGKEPAYGTNRPLRATKFSRPKEICQLLADVIYQNAVVISVGGAGVPIKEKIIAMLAVVSCTDTDEIAVLLPFREKKYIALFMDNEEEKAHKAFEKGSFTFQTTRLKFQPFKTNIHSTKRPLRQRVILALEGVPPESVAWLKKYTVSTIYKT</sequence>
<evidence type="ECO:0000259" key="3">
    <source>
        <dbReference type="Pfam" id="PF02721"/>
    </source>
</evidence>
<evidence type="ECO:0000259" key="4">
    <source>
        <dbReference type="Pfam" id="PF05970"/>
    </source>
</evidence>
<dbReference type="EMBL" id="AL731621">
    <property type="protein sequence ID" value="CAD40309.2"/>
    <property type="molecule type" value="Genomic_DNA"/>
</dbReference>
<dbReference type="InterPro" id="IPR012340">
    <property type="entry name" value="NA-bd_OB-fold"/>
</dbReference>
<dbReference type="InterPro" id="IPR010285">
    <property type="entry name" value="DNA_helicase_pif1-like_DEAD"/>
</dbReference>
<dbReference type="Pfam" id="PF02721">
    <property type="entry name" value="DUF223"/>
    <property type="match status" value="1"/>
</dbReference>
<evidence type="ECO:0000256" key="1">
    <source>
        <dbReference type="RuleBase" id="RU363044"/>
    </source>
</evidence>
<dbReference type="Gene3D" id="3.40.50.300">
    <property type="entry name" value="P-loop containing nucleotide triphosphate hydrolases"/>
    <property type="match status" value="1"/>
</dbReference>
<feature type="domain" description="Helitron helicase-like" evidence="5">
    <location>
        <begin position="512"/>
        <end position="695"/>
    </location>
</feature>
<dbReference type="GO" id="GO:0006310">
    <property type="term" value="P:DNA recombination"/>
    <property type="evidence" value="ECO:0007669"/>
    <property type="project" value="UniProtKB-KW"/>
</dbReference>
<feature type="domain" description="Replication protein A 70 kDa DNA-binding subunit B/D first OB fold" evidence="3">
    <location>
        <begin position="1440"/>
        <end position="1528"/>
    </location>
</feature>
<dbReference type="Gene3D" id="2.40.50.140">
    <property type="entry name" value="Nucleic acid-binding proteins"/>
    <property type="match status" value="2"/>
</dbReference>
<keyword evidence="1" id="KW-0234">DNA repair</keyword>
<dbReference type="FunFam" id="3.40.50.300:FF:002884">
    <property type="entry name" value="ATP-dependent DNA helicase"/>
    <property type="match status" value="1"/>
</dbReference>
<proteinExistence type="inferred from homology"/>
<evidence type="ECO:0000313" key="8">
    <source>
        <dbReference type="Proteomes" id="UP000000763"/>
    </source>
</evidence>
<dbReference type="SUPFAM" id="SSF52540">
    <property type="entry name" value="P-loop containing nucleoside triphosphate hydrolases"/>
    <property type="match status" value="2"/>
</dbReference>
<dbReference type="EC" id="5.6.2.3" evidence="1"/>
<dbReference type="GO" id="GO:0006281">
    <property type="term" value="P:DNA repair"/>
    <property type="evidence" value="ECO:0007669"/>
    <property type="project" value="UniProtKB-KW"/>
</dbReference>
<feature type="region of interest" description="Disordered" evidence="2">
    <location>
        <begin position="1827"/>
        <end position="1881"/>
    </location>
</feature>
<dbReference type="GO" id="GO:0043139">
    <property type="term" value="F:5'-3' DNA helicase activity"/>
    <property type="evidence" value="ECO:0007669"/>
    <property type="project" value="UniProtKB-EC"/>
</dbReference>
<gene>
    <name evidence="7" type="primary">OSJNBb0013O03.4</name>
</gene>
<dbReference type="CDD" id="cd18809">
    <property type="entry name" value="SF1_C_RecD"/>
    <property type="match status" value="1"/>
</dbReference>
<feature type="domain" description="DNA helicase Pif1-like DEAD-box helicase" evidence="4">
    <location>
        <begin position="931"/>
        <end position="1156"/>
    </location>
</feature>
<evidence type="ECO:0000259" key="6">
    <source>
        <dbReference type="Pfam" id="PF21530"/>
    </source>
</evidence>
<protein>
    <recommendedName>
        <fullName evidence="1">ATP-dependent DNA helicase</fullName>
        <ecNumber evidence="1">5.6.2.3</ecNumber>
    </recommendedName>
</protein>
<dbReference type="CDD" id="cd04480">
    <property type="entry name" value="RPA1_DBD_A_like"/>
    <property type="match status" value="1"/>
</dbReference>
<reference evidence="8" key="1">
    <citation type="journal article" date="2005" name="Nature">
        <title>The map-based sequence of the rice genome.</title>
        <authorList>
            <consortium name="International rice genome sequencing project (IRGSP)"/>
            <person name="Matsumoto T."/>
            <person name="Wu J."/>
            <person name="Kanamori H."/>
            <person name="Katayose Y."/>
            <person name="Fujisawa M."/>
            <person name="Namiki N."/>
            <person name="Mizuno H."/>
            <person name="Yamamoto K."/>
            <person name="Antonio B.A."/>
            <person name="Baba T."/>
            <person name="Sakata K."/>
            <person name="Nagamura Y."/>
            <person name="Aoki H."/>
            <person name="Arikawa K."/>
            <person name="Arita K."/>
            <person name="Bito T."/>
            <person name="Chiden Y."/>
            <person name="Fujitsuka N."/>
            <person name="Fukunaka R."/>
            <person name="Hamada M."/>
            <person name="Harada C."/>
            <person name="Hayashi A."/>
            <person name="Hijishita S."/>
            <person name="Honda M."/>
            <person name="Hosokawa S."/>
            <person name="Ichikawa Y."/>
            <person name="Idonuma A."/>
            <person name="Iijima M."/>
            <person name="Ikeda M."/>
            <person name="Ikeno M."/>
            <person name="Ito K."/>
            <person name="Ito S."/>
            <person name="Ito T."/>
            <person name="Ito Y."/>
            <person name="Ito Y."/>
            <person name="Iwabuchi A."/>
            <person name="Kamiya K."/>
            <person name="Karasawa W."/>
            <person name="Kurita K."/>
            <person name="Katagiri S."/>
            <person name="Kikuta A."/>
            <person name="Kobayashi H."/>
            <person name="Kobayashi N."/>
            <person name="Machita K."/>
            <person name="Maehara T."/>
            <person name="Masukawa M."/>
            <person name="Mizubayashi T."/>
            <person name="Mukai Y."/>
            <person name="Nagasaki H."/>
            <person name="Nagata Y."/>
            <person name="Naito S."/>
            <person name="Nakashima M."/>
            <person name="Nakama Y."/>
            <person name="Nakamichi Y."/>
            <person name="Nakamura M."/>
            <person name="Meguro A."/>
            <person name="Negishi M."/>
            <person name="Ohta I."/>
            <person name="Ohta T."/>
            <person name="Okamoto M."/>
            <person name="Ono N."/>
            <person name="Saji S."/>
            <person name="Sakaguchi M."/>
            <person name="Sakai K."/>
            <person name="Shibata M."/>
            <person name="Shimokawa T."/>
            <person name="Song J."/>
            <person name="Takazaki Y."/>
            <person name="Terasawa K."/>
            <person name="Tsugane M."/>
            <person name="Tsuji K."/>
            <person name="Ueda S."/>
            <person name="Waki K."/>
            <person name="Yamagata H."/>
            <person name="Yamamoto M."/>
            <person name="Yamamoto S."/>
            <person name="Yamane H."/>
            <person name="Yoshiki S."/>
            <person name="Yoshihara R."/>
            <person name="Yukawa K."/>
            <person name="Zhong H."/>
            <person name="Yano M."/>
            <person name="Yuan Q."/>
            <person name="Ouyang S."/>
            <person name="Liu J."/>
            <person name="Jones K.M."/>
            <person name="Gansberger K."/>
            <person name="Moffat K."/>
            <person name="Hill J."/>
            <person name="Bera J."/>
            <person name="Fadrosh D."/>
            <person name="Jin S."/>
            <person name="Johri S."/>
            <person name="Kim M."/>
            <person name="Overton L."/>
            <person name="Reardon M."/>
            <person name="Tsitrin T."/>
            <person name="Vuong H."/>
            <person name="Weaver B."/>
            <person name="Ciecko A."/>
            <person name="Tallon L."/>
            <person name="Jackson J."/>
            <person name="Pai G."/>
            <person name="Aken S.V."/>
            <person name="Utterback T."/>
            <person name="Reidmuller S."/>
            <person name="Feldblyum T."/>
            <person name="Hsiao J."/>
            <person name="Zismann V."/>
            <person name="Iobst S."/>
            <person name="de Vazeille A.R."/>
            <person name="Buell C.R."/>
            <person name="Ying K."/>
            <person name="Li Y."/>
            <person name="Lu T."/>
            <person name="Huang Y."/>
            <person name="Zhao Q."/>
            <person name="Feng Q."/>
            <person name="Zhang L."/>
            <person name="Zhu J."/>
            <person name="Weng Q."/>
            <person name="Mu J."/>
            <person name="Lu Y."/>
            <person name="Fan D."/>
            <person name="Liu Y."/>
            <person name="Guan J."/>
            <person name="Zhang Y."/>
            <person name="Yu S."/>
            <person name="Liu X."/>
            <person name="Zhang Y."/>
            <person name="Hong G."/>
            <person name="Han B."/>
            <person name="Choisne N."/>
            <person name="Demange N."/>
            <person name="Orjeda G."/>
            <person name="Samain S."/>
            <person name="Cattolico L."/>
            <person name="Pelletier E."/>
            <person name="Couloux A."/>
            <person name="Segurens B."/>
            <person name="Wincker P."/>
            <person name="D'Hont A."/>
            <person name="Scarpelli C."/>
            <person name="Weissenbach J."/>
            <person name="Salanoubat M."/>
            <person name="Quetier F."/>
            <person name="Yu Y."/>
            <person name="Kim H.R."/>
            <person name="Rambo T."/>
            <person name="Currie J."/>
            <person name="Collura K."/>
            <person name="Luo M."/>
            <person name="Yang T."/>
            <person name="Ammiraju J.S.S."/>
            <person name="Engler F."/>
            <person name="Soderlund C."/>
            <person name="Wing R.A."/>
            <person name="Palmer L.E."/>
            <person name="de la Bastide M."/>
            <person name="Spiegel L."/>
            <person name="Nascimento L."/>
            <person name="Zutavern T."/>
            <person name="O'Shaughnessy A."/>
            <person name="Dike S."/>
            <person name="Dedhia N."/>
            <person name="Preston R."/>
            <person name="Balija V."/>
            <person name="McCombie W.R."/>
            <person name="Chow T."/>
            <person name="Chen H."/>
            <person name="Chung M."/>
            <person name="Chen C."/>
            <person name="Shaw J."/>
            <person name="Wu H."/>
            <person name="Hsiao K."/>
            <person name="Chao Y."/>
            <person name="Chu M."/>
            <person name="Cheng C."/>
            <person name="Hour A."/>
            <person name="Lee P."/>
            <person name="Lin S."/>
            <person name="Lin Y."/>
            <person name="Liou J."/>
            <person name="Liu S."/>
            <person name="Hsing Y."/>
            <person name="Raghuvanshi S."/>
            <person name="Mohanty A."/>
            <person name="Bharti A.K."/>
            <person name="Gaur A."/>
            <person name="Gupta V."/>
            <person name="Kumar D."/>
            <person name="Ravi V."/>
            <person name="Vij S."/>
            <person name="Kapur A."/>
            <person name="Khurana P."/>
            <person name="Khurana P."/>
            <person name="Khurana J.P."/>
            <person name="Tyagi A.K."/>
            <person name="Gaikwad K."/>
            <person name="Singh A."/>
            <person name="Dalal V."/>
            <person name="Srivastava S."/>
            <person name="Dixit A."/>
            <person name="Pal A.K."/>
            <person name="Ghazi I.A."/>
            <person name="Yadav M."/>
            <person name="Pandit A."/>
            <person name="Bhargava A."/>
            <person name="Sureshbabu K."/>
            <person name="Batra K."/>
            <person name="Sharma T.R."/>
            <person name="Mohapatra T."/>
            <person name="Singh N.K."/>
            <person name="Messing J."/>
            <person name="Nelson A.B."/>
            <person name="Fuks G."/>
            <person name="Kavchok S."/>
            <person name="Keizer G."/>
            <person name="Linton E."/>
            <person name="Llaca V."/>
            <person name="Song R."/>
            <person name="Tanyolac B."/>
            <person name="Young S."/>
            <person name="Ho-Il K."/>
            <person name="Hahn J.H."/>
            <person name="Sangsakoo G."/>
            <person name="Vanavichit A."/>
            <person name="de Mattos Luiz.A.T."/>
            <person name="Zimmer P.D."/>
            <person name="Malone G."/>
            <person name="Dellagostin O."/>
            <person name="de Oliveira A.C."/>
            <person name="Bevan M."/>
            <person name="Bancroft I."/>
            <person name="Minx P."/>
            <person name="Cordum H."/>
            <person name="Wilson R."/>
            <person name="Cheng Z."/>
            <person name="Jin W."/>
            <person name="Jiang J."/>
            <person name="Leong S.A."/>
            <person name="Iwama H."/>
            <person name="Gojobori T."/>
            <person name="Itoh T."/>
            <person name="Niimura Y."/>
            <person name="Fujii Y."/>
            <person name="Habara T."/>
            <person name="Sakai H."/>
            <person name="Sato Y."/>
            <person name="Wilson G."/>
            <person name="Kumar K."/>
            <person name="McCouch S."/>
            <person name="Juretic N."/>
            <person name="Hoen D."/>
            <person name="Wright S."/>
            <person name="Bruskiewich R."/>
            <person name="Bureau T."/>
            <person name="Miyao A."/>
            <person name="Hirochika H."/>
            <person name="Nishikawa T."/>
            <person name="Kadowaki K."/>
            <person name="Sugiura M."/>
            <person name="Burr B."/>
            <person name="Sasaki T."/>
        </authorList>
    </citation>
    <scope>NUCLEOTIDE SEQUENCE [LARGE SCALE GENOMIC DNA]</scope>
    <source>
        <strain evidence="8">cv. Nipponbare</strain>
    </source>
</reference>
<dbReference type="Proteomes" id="UP000000763">
    <property type="component" value="Chromosome 4"/>
</dbReference>
<keyword evidence="1" id="KW-0547">Nucleotide-binding</keyword>
<dbReference type="CDD" id="cd04481">
    <property type="entry name" value="RPA1_DBD_B_like"/>
    <property type="match status" value="1"/>
</dbReference>
<dbReference type="GO" id="GO:0000723">
    <property type="term" value="P:telomere maintenance"/>
    <property type="evidence" value="ECO:0007669"/>
    <property type="project" value="InterPro"/>
</dbReference>
<keyword evidence="1" id="KW-0233">DNA recombination</keyword>
<comment type="catalytic activity">
    <reaction evidence="1">
        <text>ATP + H2O = ADP + phosphate + H(+)</text>
        <dbReference type="Rhea" id="RHEA:13065"/>
        <dbReference type="ChEBI" id="CHEBI:15377"/>
        <dbReference type="ChEBI" id="CHEBI:15378"/>
        <dbReference type="ChEBI" id="CHEBI:30616"/>
        <dbReference type="ChEBI" id="CHEBI:43474"/>
        <dbReference type="ChEBI" id="CHEBI:456216"/>
        <dbReference type="EC" id="5.6.2.3"/>
    </reaction>
</comment>
<dbReference type="GO" id="GO:0005524">
    <property type="term" value="F:ATP binding"/>
    <property type="evidence" value="ECO:0007669"/>
    <property type="project" value="UniProtKB-KW"/>
</dbReference>
<reference evidence="8" key="2">
    <citation type="journal article" date="2008" name="Nucleic Acids Res.">
        <title>The rice annotation project database (RAP-DB): 2008 update.</title>
        <authorList>
            <consortium name="The rice annotation project (RAP)"/>
        </authorList>
    </citation>
    <scope>GENOME REANNOTATION</scope>
    <source>
        <strain evidence="8">cv. Nipponbare</strain>
    </source>
</reference>
<accession>Q7XW14</accession>
<dbReference type="InterPro" id="IPR025476">
    <property type="entry name" value="Helitron_helicase-like"/>
</dbReference>
<dbReference type="InterPro" id="IPR049163">
    <property type="entry name" value="Pif1-like_2B_dom"/>
</dbReference>
<comment type="cofactor">
    <cofactor evidence="1">
        <name>Mg(2+)</name>
        <dbReference type="ChEBI" id="CHEBI:18420"/>
    </cofactor>
</comment>
<comment type="similarity">
    <text evidence="1">Belongs to the helicase family.</text>
</comment>
<organism evidence="7 8">
    <name type="scientific">Oryza sativa subsp. japonica</name>
    <name type="common">Rice</name>
    <dbReference type="NCBI Taxonomy" id="39947"/>
    <lineage>
        <taxon>Eukaryota</taxon>
        <taxon>Viridiplantae</taxon>
        <taxon>Streptophyta</taxon>
        <taxon>Embryophyta</taxon>
        <taxon>Tracheophyta</taxon>
        <taxon>Spermatophyta</taxon>
        <taxon>Magnoliopsida</taxon>
        <taxon>Liliopsida</taxon>
        <taxon>Poales</taxon>
        <taxon>Poaceae</taxon>
        <taxon>BOP clade</taxon>
        <taxon>Oryzoideae</taxon>
        <taxon>Oryzeae</taxon>
        <taxon>Oryzinae</taxon>
        <taxon>Oryza</taxon>
        <taxon>Oryza sativa</taxon>
    </lineage>
</organism>
<dbReference type="PANTHER" id="PTHR10492:SF90">
    <property type="entry name" value="ATP-DEPENDENT DNA HELICASE"/>
    <property type="match status" value="1"/>
</dbReference>
<dbReference type="InterPro" id="IPR027417">
    <property type="entry name" value="P-loop_NTPase"/>
</dbReference>
<dbReference type="Pfam" id="PF21530">
    <property type="entry name" value="Pif1_2B_dom"/>
    <property type="match status" value="1"/>
</dbReference>
<feature type="domain" description="DNA helicase Pif1-like 2B" evidence="6">
    <location>
        <begin position="1255"/>
        <end position="1301"/>
    </location>
</feature>
<dbReference type="SUPFAM" id="SSF50249">
    <property type="entry name" value="Nucleic acid-binding proteins"/>
    <property type="match status" value="2"/>
</dbReference>
<feature type="compositionally biased region" description="Basic and acidic residues" evidence="2">
    <location>
        <begin position="1850"/>
        <end position="1873"/>
    </location>
</feature>
<keyword evidence="1" id="KW-0067">ATP-binding</keyword>
<evidence type="ECO:0000313" key="7">
    <source>
        <dbReference type="EMBL" id="CAD40309.2"/>
    </source>
</evidence>
<name>Q7XW14_ORYSJ</name>
<keyword evidence="1" id="KW-0227">DNA damage</keyword>
<keyword evidence="1" id="KW-0378">Hydrolase</keyword>